<dbReference type="PANTHER" id="PTHR14224:SF37">
    <property type="entry name" value="LEUCINE-RICH REPEAT-CONTAINING PROTEIN 14"/>
    <property type="match status" value="1"/>
</dbReference>
<protein>
    <recommendedName>
        <fullName evidence="2">Leucine-rich repeat-containing protein 14</fullName>
    </recommendedName>
</protein>
<dbReference type="Gene3D" id="3.80.10.10">
    <property type="entry name" value="Ribonuclease Inhibitor"/>
    <property type="match status" value="1"/>
</dbReference>
<dbReference type="InterPro" id="IPR050694">
    <property type="entry name" value="LRRC14/PRAME"/>
</dbReference>
<dbReference type="GO" id="GO:0005737">
    <property type="term" value="C:cytoplasm"/>
    <property type="evidence" value="ECO:0007669"/>
    <property type="project" value="TreeGrafter"/>
</dbReference>
<keyword evidence="3" id="KW-0677">Repeat</keyword>
<accession>A0A0B6Y9Z8</accession>
<evidence type="ECO:0000313" key="4">
    <source>
        <dbReference type="EMBL" id="CEK52923.1"/>
    </source>
</evidence>
<dbReference type="PANTHER" id="PTHR14224">
    <property type="entry name" value="SIMILAR TO PREFERENTIALLY EXPRESSED ANTIGEN IN MELANOMA-LIKE 3"/>
    <property type="match status" value="1"/>
</dbReference>
<feature type="non-terminal residue" evidence="4">
    <location>
        <position position="1"/>
    </location>
</feature>
<gene>
    <name evidence="4" type="primary">ORF18486</name>
</gene>
<dbReference type="EMBL" id="HACG01006058">
    <property type="protein sequence ID" value="CEK52923.1"/>
    <property type="molecule type" value="Transcribed_RNA"/>
</dbReference>
<reference evidence="4" key="1">
    <citation type="submission" date="2014-12" db="EMBL/GenBank/DDBJ databases">
        <title>Insight into the proteome of Arion vulgaris.</title>
        <authorList>
            <person name="Aradska J."/>
            <person name="Bulat T."/>
            <person name="Smidak R."/>
            <person name="Sarate P."/>
            <person name="Gangsoo J."/>
            <person name="Sialana F."/>
            <person name="Bilban M."/>
            <person name="Lubec G."/>
        </authorList>
    </citation>
    <scope>NUCLEOTIDE SEQUENCE</scope>
    <source>
        <tissue evidence="4">Skin</tissue>
    </source>
</reference>
<dbReference type="SUPFAM" id="SSF52047">
    <property type="entry name" value="RNI-like"/>
    <property type="match status" value="1"/>
</dbReference>
<sequence length="234" mass="26205">SLTALDLSCNYINLYDNESMAVIMKQAFSTLSKLERLDLSNNRLKNKLCSILLGITHPLKHLRLAACGLTVLDLAALAIFPYVESLEELDLSENNLSPCHYALLPVVVKVSNRITVLEFQDSGITDELMNLLSYNFCFMPRLTYLNLIGNSWCSETTLKLARNVSKLSGLRVFRLSYPQDCYFLSGADEDKTLETQAKITFKASLNAALDIVGTNGQQKEQLKVVLDEINRTTE</sequence>
<dbReference type="Pfam" id="PF00560">
    <property type="entry name" value="LRR_1"/>
    <property type="match status" value="2"/>
</dbReference>
<dbReference type="AlphaFoldDB" id="A0A0B6Y9Z8"/>
<comment type="similarity">
    <text evidence="1">Belongs to the PRAME family. LRRC14 subfamily.</text>
</comment>
<evidence type="ECO:0000256" key="2">
    <source>
        <dbReference type="ARBA" id="ARBA00014228"/>
    </source>
</evidence>
<evidence type="ECO:0000256" key="1">
    <source>
        <dbReference type="ARBA" id="ARBA00009552"/>
    </source>
</evidence>
<organism evidence="4">
    <name type="scientific">Arion vulgaris</name>
    <dbReference type="NCBI Taxonomy" id="1028688"/>
    <lineage>
        <taxon>Eukaryota</taxon>
        <taxon>Metazoa</taxon>
        <taxon>Spiralia</taxon>
        <taxon>Lophotrochozoa</taxon>
        <taxon>Mollusca</taxon>
        <taxon>Gastropoda</taxon>
        <taxon>Heterobranchia</taxon>
        <taxon>Euthyneura</taxon>
        <taxon>Panpulmonata</taxon>
        <taxon>Eupulmonata</taxon>
        <taxon>Stylommatophora</taxon>
        <taxon>Helicina</taxon>
        <taxon>Arionoidea</taxon>
        <taxon>Arionidae</taxon>
        <taxon>Arion</taxon>
    </lineage>
</organism>
<dbReference type="PRINTS" id="PR00019">
    <property type="entry name" value="LEURICHRPT"/>
</dbReference>
<dbReference type="InterPro" id="IPR001611">
    <property type="entry name" value="Leu-rich_rpt"/>
</dbReference>
<dbReference type="InterPro" id="IPR032675">
    <property type="entry name" value="LRR_dom_sf"/>
</dbReference>
<proteinExistence type="inferred from homology"/>
<evidence type="ECO:0000256" key="3">
    <source>
        <dbReference type="ARBA" id="ARBA00022737"/>
    </source>
</evidence>
<name>A0A0B6Y9Z8_9EUPU</name>